<dbReference type="Gene3D" id="3.40.630.30">
    <property type="match status" value="1"/>
</dbReference>
<dbReference type="CDD" id="cd04301">
    <property type="entry name" value="NAT_SF"/>
    <property type="match status" value="1"/>
</dbReference>
<dbReference type="GO" id="GO:0016746">
    <property type="term" value="F:acyltransferase activity"/>
    <property type="evidence" value="ECO:0007669"/>
    <property type="project" value="UniProtKB-KW"/>
</dbReference>
<dbReference type="Proteomes" id="UP001241571">
    <property type="component" value="Unassembled WGS sequence"/>
</dbReference>
<dbReference type="RefSeq" id="WP_086338632.1">
    <property type="nucleotide sequence ID" value="NZ_BSYC01000002.1"/>
</dbReference>
<name>A0ABD4ZX53_ENTGA</name>
<dbReference type="InterPro" id="IPR051556">
    <property type="entry name" value="N-term/lysine_N-AcTrnsfr"/>
</dbReference>
<keyword evidence="2" id="KW-0012">Acyltransferase</keyword>
<dbReference type="PROSITE" id="PS51186">
    <property type="entry name" value="GNAT"/>
    <property type="match status" value="1"/>
</dbReference>
<dbReference type="InterPro" id="IPR000182">
    <property type="entry name" value="GNAT_dom"/>
</dbReference>
<dbReference type="InterPro" id="IPR016181">
    <property type="entry name" value="Acyl_CoA_acyltransferase"/>
</dbReference>
<keyword evidence="1" id="KW-0808">Transferase</keyword>
<evidence type="ECO:0000256" key="1">
    <source>
        <dbReference type="ARBA" id="ARBA00022679"/>
    </source>
</evidence>
<evidence type="ECO:0000313" key="5">
    <source>
        <dbReference type="Proteomes" id="UP001241571"/>
    </source>
</evidence>
<dbReference type="SUPFAM" id="SSF55729">
    <property type="entry name" value="Acyl-CoA N-acyltransferases (Nat)"/>
    <property type="match status" value="1"/>
</dbReference>
<proteinExistence type="predicted"/>
<evidence type="ECO:0000256" key="2">
    <source>
        <dbReference type="ARBA" id="ARBA00023315"/>
    </source>
</evidence>
<evidence type="ECO:0000259" key="3">
    <source>
        <dbReference type="PROSITE" id="PS51186"/>
    </source>
</evidence>
<accession>A0ABD4ZX53</accession>
<dbReference type="Pfam" id="PF00583">
    <property type="entry name" value="Acetyltransf_1"/>
    <property type="match status" value="1"/>
</dbReference>
<reference evidence="4 5" key="1">
    <citation type="submission" date="2023-06" db="EMBL/GenBank/DDBJ databases">
        <title>Acute promotion of culturable opportunistic pathogens and persistent increase of antibiotic resistance following antibiotic exposure in mouse gut microbiota.</title>
        <authorList>
            <person name="Li L."/>
            <person name="Wang B."/>
            <person name="Sun Y."/>
            <person name="Wang M."/>
            <person name="Xu H."/>
        </authorList>
    </citation>
    <scope>NUCLEOTIDE SEQUENCE [LARGE SCALE GENOMIC DNA]</scope>
    <source>
        <strain evidence="4 5">CRI2_2</strain>
    </source>
</reference>
<sequence>MIEGYNVIKSFDILENKKRINQILLEELAEKKSIYKREEKEISFSYFIENDYAGGIVGKVIFSTCYIDLFAVKKKYRSKGIGRELFNTVENYCRINSVKYIYLTTQDYQALEFYLHFGCKVFGELPDVPFKNTTKFFLIKII</sequence>
<dbReference type="EMBL" id="JASUBT010000015">
    <property type="protein sequence ID" value="MDL4937300.1"/>
    <property type="molecule type" value="Genomic_DNA"/>
</dbReference>
<dbReference type="AlphaFoldDB" id="A0ABD4ZX53"/>
<gene>
    <name evidence="4" type="ORF">QRX88_16475</name>
</gene>
<dbReference type="PANTHER" id="PTHR42919:SF8">
    <property type="entry name" value="N-ALPHA-ACETYLTRANSFERASE 50"/>
    <property type="match status" value="1"/>
</dbReference>
<feature type="domain" description="N-acetyltransferase" evidence="3">
    <location>
        <begin position="6"/>
        <end position="142"/>
    </location>
</feature>
<protein>
    <submittedName>
        <fullName evidence="4">GNAT family N-acetyltransferase</fullName>
    </submittedName>
</protein>
<evidence type="ECO:0000313" key="4">
    <source>
        <dbReference type="EMBL" id="MDL4937300.1"/>
    </source>
</evidence>
<comment type="caution">
    <text evidence="4">The sequence shown here is derived from an EMBL/GenBank/DDBJ whole genome shotgun (WGS) entry which is preliminary data.</text>
</comment>
<organism evidence="4 5">
    <name type="scientific">Enterococcus gallinarum</name>
    <dbReference type="NCBI Taxonomy" id="1353"/>
    <lineage>
        <taxon>Bacteria</taxon>
        <taxon>Bacillati</taxon>
        <taxon>Bacillota</taxon>
        <taxon>Bacilli</taxon>
        <taxon>Lactobacillales</taxon>
        <taxon>Enterococcaceae</taxon>
        <taxon>Enterococcus</taxon>
    </lineage>
</organism>
<dbReference type="PANTHER" id="PTHR42919">
    <property type="entry name" value="N-ALPHA-ACETYLTRANSFERASE"/>
    <property type="match status" value="1"/>
</dbReference>